<comment type="caution">
    <text evidence="1">The sequence shown here is derived from an EMBL/GenBank/DDBJ whole genome shotgun (WGS) entry which is preliminary data.</text>
</comment>
<evidence type="ECO:0000313" key="2">
    <source>
        <dbReference type="Proteomes" id="UP001172457"/>
    </source>
</evidence>
<protein>
    <submittedName>
        <fullName evidence="1">Uncharacterized protein</fullName>
    </submittedName>
</protein>
<gene>
    <name evidence="1" type="ORF">OSB04_020154</name>
</gene>
<reference evidence="1" key="1">
    <citation type="submission" date="2023-03" db="EMBL/GenBank/DDBJ databases">
        <title>Chromosome-scale reference genome and RAD-based genetic map of yellow starthistle (Centaurea solstitialis) reveal putative structural variation and QTLs associated with invader traits.</title>
        <authorList>
            <person name="Reatini B."/>
            <person name="Cang F.A."/>
            <person name="Jiang Q."/>
            <person name="Mckibben M.T.W."/>
            <person name="Barker M.S."/>
            <person name="Rieseberg L.H."/>
            <person name="Dlugosch K.M."/>
        </authorList>
    </citation>
    <scope>NUCLEOTIDE SEQUENCE</scope>
    <source>
        <strain evidence="1">CAN-66</strain>
        <tissue evidence="1">Leaf</tissue>
    </source>
</reference>
<proteinExistence type="predicted"/>
<name>A0AA38WGJ7_9ASTR</name>
<sequence>MEIDIRVYYSFPMEIDIRDNGVEGQSNDINREGEEALVDDAATKQIHHNIFDGDIPKGEKQKVDWERKIQKQNNILFLTIQETQFANPGNIKPQSL</sequence>
<dbReference type="AlphaFoldDB" id="A0AA38WGJ7"/>
<dbReference type="Proteomes" id="UP001172457">
    <property type="component" value="Chromosome 5"/>
</dbReference>
<keyword evidence="2" id="KW-1185">Reference proteome</keyword>
<accession>A0AA38WGJ7</accession>
<organism evidence="1 2">
    <name type="scientific">Centaurea solstitialis</name>
    <name type="common">yellow star-thistle</name>
    <dbReference type="NCBI Taxonomy" id="347529"/>
    <lineage>
        <taxon>Eukaryota</taxon>
        <taxon>Viridiplantae</taxon>
        <taxon>Streptophyta</taxon>
        <taxon>Embryophyta</taxon>
        <taxon>Tracheophyta</taxon>
        <taxon>Spermatophyta</taxon>
        <taxon>Magnoliopsida</taxon>
        <taxon>eudicotyledons</taxon>
        <taxon>Gunneridae</taxon>
        <taxon>Pentapetalae</taxon>
        <taxon>asterids</taxon>
        <taxon>campanulids</taxon>
        <taxon>Asterales</taxon>
        <taxon>Asteraceae</taxon>
        <taxon>Carduoideae</taxon>
        <taxon>Cardueae</taxon>
        <taxon>Centaureinae</taxon>
        <taxon>Centaurea</taxon>
    </lineage>
</organism>
<dbReference type="EMBL" id="JARYMX010000005">
    <property type="protein sequence ID" value="KAJ9547611.1"/>
    <property type="molecule type" value="Genomic_DNA"/>
</dbReference>
<evidence type="ECO:0000313" key="1">
    <source>
        <dbReference type="EMBL" id="KAJ9547611.1"/>
    </source>
</evidence>